<dbReference type="STRING" id="1469144.LI90_1088"/>
<protein>
    <submittedName>
        <fullName evidence="2">Uncharacterized protein</fullName>
    </submittedName>
</protein>
<reference evidence="3" key="1">
    <citation type="submission" date="2015-04" db="EMBL/GenBank/DDBJ databases">
        <title>Physiological reanalysis, assessment of diazotrophy, and genome sequences of multiple isolates of Streptomyces thermoautotrophicus.</title>
        <authorList>
            <person name="MacKellar D.C."/>
            <person name="Lieber L."/>
            <person name="Norman J."/>
            <person name="Bolger A."/>
            <person name="Tobin C."/>
            <person name="Murray J.W."/>
            <person name="Chang R."/>
            <person name="Ford T."/>
            <person name="Nguyen P.Q."/>
            <person name="Woodward J."/>
            <person name="Permingeat H."/>
            <person name="Joshi N.S."/>
            <person name="Silver P.A."/>
            <person name="Usadel B."/>
            <person name="Rutherford A.W."/>
            <person name="Friesen M."/>
            <person name="Prell J."/>
        </authorList>
    </citation>
    <scope>NUCLEOTIDE SEQUENCE [LARGE SCALE GENOMIC DNA]</scope>
    <source>
        <strain evidence="3">H1</strain>
    </source>
</reference>
<dbReference type="Proteomes" id="UP000070188">
    <property type="component" value="Unassembled WGS sequence"/>
</dbReference>
<feature type="transmembrane region" description="Helical" evidence="1">
    <location>
        <begin position="20"/>
        <end position="40"/>
    </location>
</feature>
<dbReference type="PATRIC" id="fig|1469144.10.peg.1210"/>
<evidence type="ECO:0000313" key="3">
    <source>
        <dbReference type="Proteomes" id="UP000070188"/>
    </source>
</evidence>
<feature type="transmembrane region" description="Helical" evidence="1">
    <location>
        <begin position="222"/>
        <end position="244"/>
    </location>
</feature>
<feature type="transmembrane region" description="Helical" evidence="1">
    <location>
        <begin position="78"/>
        <end position="97"/>
    </location>
</feature>
<comment type="caution">
    <text evidence="2">The sequence shown here is derived from an EMBL/GenBank/DDBJ whole genome shotgun (WGS) entry which is preliminary data.</text>
</comment>
<feature type="transmembrane region" description="Helical" evidence="1">
    <location>
        <begin position="47"/>
        <end position="66"/>
    </location>
</feature>
<accession>A0A132MNT5</accession>
<keyword evidence="1" id="KW-1133">Transmembrane helix</keyword>
<keyword evidence="1" id="KW-0472">Membrane</keyword>
<proteinExistence type="predicted"/>
<feature type="transmembrane region" description="Helical" evidence="1">
    <location>
        <begin position="163"/>
        <end position="186"/>
    </location>
</feature>
<keyword evidence="1" id="KW-0812">Transmembrane</keyword>
<organism evidence="2 3">
    <name type="scientific">Carbonactinospora thermoautotrophica</name>
    <dbReference type="NCBI Taxonomy" id="1469144"/>
    <lineage>
        <taxon>Bacteria</taxon>
        <taxon>Bacillati</taxon>
        <taxon>Actinomycetota</taxon>
        <taxon>Actinomycetes</taxon>
        <taxon>Kitasatosporales</taxon>
        <taxon>Carbonactinosporaceae</taxon>
        <taxon>Carbonactinospora</taxon>
    </lineage>
</organism>
<gene>
    <name evidence="2" type="ORF">LI90_1088</name>
</gene>
<name>A0A132MNT5_9ACTN</name>
<keyword evidence="3" id="KW-1185">Reference proteome</keyword>
<dbReference type="EMBL" id="LAXD01000001">
    <property type="protein sequence ID" value="KWW99453.1"/>
    <property type="molecule type" value="Genomic_DNA"/>
</dbReference>
<sequence>MTSAVLLAHGVDGPAAGAFPAGVGIFLVAAATIFGAWLGCRLTSRSAPLLGAASGVLMVVTIGDVLPGAVSAATDAGLPLWIIPVLGVIGYVAFGLAARNSCACESDPVYGAGAAIAMAVHRMIEGAALAVIGTGTVLLALLVHATGEGAALAGLLGRSPRRLMPWLVLASASPVIGAWTAWAWVVPASAESVLFALIAGVLLRIAYAAFRTALQDRRPGQWADASVLTAVVVGCAITVMAVTASR</sequence>
<evidence type="ECO:0000256" key="1">
    <source>
        <dbReference type="SAM" id="Phobius"/>
    </source>
</evidence>
<evidence type="ECO:0000313" key="2">
    <source>
        <dbReference type="EMBL" id="KWW99453.1"/>
    </source>
</evidence>
<feature type="transmembrane region" description="Helical" evidence="1">
    <location>
        <begin position="192"/>
        <end position="210"/>
    </location>
</feature>
<dbReference type="AlphaFoldDB" id="A0A132MNT5"/>